<reference evidence="2 3" key="1">
    <citation type="submission" date="2015-12" db="EMBL/GenBank/DDBJ databases">
        <title>Haloferax profundi sp. nov. isolated from the Discovery deep brine-seawater interface in the Red Sea.</title>
        <authorList>
            <person name="Zhang G."/>
            <person name="Stingl U."/>
            <person name="Rashid M."/>
        </authorList>
    </citation>
    <scope>NUCLEOTIDE SEQUENCE [LARGE SCALE GENOMIC DNA]</scope>
    <source>
        <strain evidence="2 3">SB29</strain>
    </source>
</reference>
<keyword evidence="3" id="KW-1185">Reference proteome</keyword>
<dbReference type="EMBL" id="LOPV01000136">
    <property type="protein sequence ID" value="KTG28383.1"/>
    <property type="molecule type" value="Genomic_DNA"/>
</dbReference>
<proteinExistence type="predicted"/>
<dbReference type="RefSeq" id="WP_058571726.1">
    <property type="nucleotide sequence ID" value="NZ_LOPV01000136.1"/>
</dbReference>
<dbReference type="SMART" id="SM00933">
    <property type="entry name" value="NurA"/>
    <property type="match status" value="1"/>
</dbReference>
<comment type="caution">
    <text evidence="2">The sequence shown here is derived from an EMBL/GenBank/DDBJ whole genome shotgun (WGS) entry which is preliminary data.</text>
</comment>
<gene>
    <name evidence="2" type="ORF">AUR66_11805</name>
</gene>
<dbReference type="AlphaFoldDB" id="A0A0W1SQ91"/>
<evidence type="ECO:0000259" key="1">
    <source>
        <dbReference type="SMART" id="SM00933"/>
    </source>
</evidence>
<name>A0A0W1SQ91_9EURY</name>
<dbReference type="InterPro" id="IPR018977">
    <property type="entry name" value="NurA_domain"/>
</dbReference>
<dbReference type="OrthoDB" id="190207at2157"/>
<evidence type="ECO:0000313" key="3">
    <source>
        <dbReference type="Proteomes" id="UP000053157"/>
    </source>
</evidence>
<organism evidence="2 3">
    <name type="scientific">Haloferax profundi</name>
    <dbReference type="NCBI Taxonomy" id="1544718"/>
    <lineage>
        <taxon>Archaea</taxon>
        <taxon>Methanobacteriati</taxon>
        <taxon>Methanobacteriota</taxon>
        <taxon>Stenosarchaea group</taxon>
        <taxon>Halobacteria</taxon>
        <taxon>Halobacteriales</taxon>
        <taxon>Haloferacaceae</taxon>
        <taxon>Haloferax</taxon>
    </lineage>
</organism>
<accession>A0A0W1SQ91</accession>
<protein>
    <submittedName>
        <fullName evidence="2">Nuclease</fullName>
    </submittedName>
</protein>
<dbReference type="Pfam" id="PF09376">
    <property type="entry name" value="NurA"/>
    <property type="match status" value="1"/>
</dbReference>
<feature type="domain" description="NurA" evidence="1">
    <location>
        <begin position="76"/>
        <end position="390"/>
    </location>
</feature>
<dbReference type="Proteomes" id="UP000053157">
    <property type="component" value="Unassembled WGS sequence"/>
</dbReference>
<evidence type="ECO:0000313" key="2">
    <source>
        <dbReference type="EMBL" id="KTG28383.1"/>
    </source>
</evidence>
<sequence length="424" mass="47839">MTLDPVHVDDIASMASSIADSVDDTDYEDLARTVWESWLDPLVPVDGENPIVEPVGEQRLHAAAIDDVALVDAPFPTVHGLDSGTINPTTFKNGLVLDVAHAAMAAEPSDLDLHRSRSIVMTVHTRDSLSVFDTDGWHKSDEGYARRRILRAPRVNRYAEGVVHALSLYLAESAHALEHADEVSDLLVLDGPLYPKQLLNWRDRDAELKDLARDAKPRAIVENYVRLVERFVERDVPITGFVKNPGAKHIVRTVQRHFRENGSGDVPWVDDASFFVRLLERREGPDRDDRRTEALTFTNWFVSRGGSDRQMSADGDAFGVERHLDPKDYTVTFFVLYDPRTDVCYRVEAPYAFTKDEAMREKLMRHVVRDVAATRGPPLAVEKADELARVSVGEKAALRRKLSEKLGSDQMKSYDNIRWVDEDE</sequence>